<organism evidence="2 3">
    <name type="scientific">Dyadobacter koreensis</name>
    <dbReference type="NCBI Taxonomy" id="408657"/>
    <lineage>
        <taxon>Bacteria</taxon>
        <taxon>Pseudomonadati</taxon>
        <taxon>Bacteroidota</taxon>
        <taxon>Cytophagia</taxon>
        <taxon>Cytophagales</taxon>
        <taxon>Spirosomataceae</taxon>
        <taxon>Dyadobacter</taxon>
    </lineage>
</organism>
<protein>
    <recommendedName>
        <fullName evidence="4">Lipocalin-like domain-containing protein</fullName>
    </recommendedName>
</protein>
<name>A0A1H7AFR9_9BACT</name>
<gene>
    <name evidence="2" type="ORF">SAMN04487995_5698</name>
</gene>
<reference evidence="2 3" key="1">
    <citation type="submission" date="2016-10" db="EMBL/GenBank/DDBJ databases">
        <authorList>
            <person name="de Groot N.N."/>
        </authorList>
    </citation>
    <scope>NUCLEOTIDE SEQUENCE [LARGE SCALE GENOMIC DNA]</scope>
    <source>
        <strain evidence="2 3">DSM 19938</strain>
    </source>
</reference>
<dbReference type="Proteomes" id="UP000199532">
    <property type="component" value="Unassembled WGS sequence"/>
</dbReference>
<evidence type="ECO:0000313" key="2">
    <source>
        <dbReference type="EMBL" id="SEJ64439.1"/>
    </source>
</evidence>
<sequence>MKKTFVLLLLILILTQCATKERQIQGTWKTDSISNFVNGFSHTNNSQDEHWSNFEYNEKNEVFERRKAEFRKYDYKIVSGDSLVYLDSAGNFLNGYKILKLDESHLILKKDQKPYLPGKNQKLYEIRFFSKISSDSISALK</sequence>
<feature type="signal peptide" evidence="1">
    <location>
        <begin position="1"/>
        <end position="18"/>
    </location>
</feature>
<evidence type="ECO:0000313" key="3">
    <source>
        <dbReference type="Proteomes" id="UP000199532"/>
    </source>
</evidence>
<keyword evidence="1" id="KW-0732">Signal</keyword>
<dbReference type="OrthoDB" id="839750at2"/>
<dbReference type="AlphaFoldDB" id="A0A1H7AFR9"/>
<dbReference type="RefSeq" id="WP_090341340.1">
    <property type="nucleotide sequence ID" value="NZ_FNXY01000010.1"/>
</dbReference>
<dbReference type="EMBL" id="FNXY01000010">
    <property type="protein sequence ID" value="SEJ64439.1"/>
    <property type="molecule type" value="Genomic_DNA"/>
</dbReference>
<proteinExistence type="predicted"/>
<feature type="chain" id="PRO_5011634030" description="Lipocalin-like domain-containing protein" evidence="1">
    <location>
        <begin position="19"/>
        <end position="141"/>
    </location>
</feature>
<dbReference type="STRING" id="408657.SAMN04487995_5698"/>
<evidence type="ECO:0008006" key="4">
    <source>
        <dbReference type="Google" id="ProtNLM"/>
    </source>
</evidence>
<keyword evidence="3" id="KW-1185">Reference proteome</keyword>
<evidence type="ECO:0000256" key="1">
    <source>
        <dbReference type="SAM" id="SignalP"/>
    </source>
</evidence>
<accession>A0A1H7AFR9</accession>